<accession>A0A8D3BV72</accession>
<dbReference type="Proteomes" id="UP000694558">
    <property type="component" value="Chromosome 7"/>
</dbReference>
<evidence type="ECO:0000313" key="3">
    <source>
        <dbReference type="Proteomes" id="UP000694558"/>
    </source>
</evidence>
<proteinExistence type="predicted"/>
<sequence length="237" mass="27044">MSITPFYKNVSPFNLQKGVRQGCSCSPHLFNLCIEVLACLIRANPNYKPIQLYGKDHHLSLFADDITLFISHPRTTLPTLLHIIKEFGSLLGYTINWDSLLKSNWDTKTQQLRHNIDFWNTLPISLIGRVNAIKMVMLPDSSTFFSKLDSIISSFVWSNKEARISKNHLCKDKVKGGLGLPQFRLYYWAANLRVFSLWRQSLSPDSTLTMTASWLQIEREACGPTSLLALLNNPRQS</sequence>
<dbReference type="InterPro" id="IPR043502">
    <property type="entry name" value="DNA/RNA_pol_sf"/>
</dbReference>
<reference evidence="2" key="1">
    <citation type="submission" date="2023-05" db="EMBL/GenBank/DDBJ databases">
        <title>High-quality long-read genome of Scophthalmus maximus.</title>
        <authorList>
            <person name="Lien S."/>
            <person name="Martinez P."/>
        </authorList>
    </citation>
    <scope>NUCLEOTIDE SEQUENCE [LARGE SCALE GENOMIC DNA]</scope>
</reference>
<evidence type="ECO:0000313" key="2">
    <source>
        <dbReference type="Ensembl" id="ENSSMAP00000038930.1"/>
    </source>
</evidence>
<feature type="domain" description="Reverse transcriptase" evidence="1">
    <location>
        <begin position="11"/>
        <end position="98"/>
    </location>
</feature>
<protein>
    <recommendedName>
        <fullName evidence="1">Reverse transcriptase domain-containing protein</fullName>
    </recommendedName>
</protein>
<reference evidence="2" key="2">
    <citation type="submission" date="2025-08" db="UniProtKB">
        <authorList>
            <consortium name="Ensembl"/>
        </authorList>
    </citation>
    <scope>IDENTIFICATION</scope>
</reference>
<dbReference type="InterPro" id="IPR000477">
    <property type="entry name" value="RT_dom"/>
</dbReference>
<dbReference type="Ensembl" id="ENSSMAT00000054710.1">
    <property type="protein sequence ID" value="ENSSMAP00000038930.1"/>
    <property type="gene ID" value="ENSSMAG00000026132.1"/>
</dbReference>
<dbReference type="SUPFAM" id="SSF56672">
    <property type="entry name" value="DNA/RNA polymerases"/>
    <property type="match status" value="1"/>
</dbReference>
<name>A0A8D3BV72_SCOMX</name>
<dbReference type="Pfam" id="PF00078">
    <property type="entry name" value="RVT_1"/>
    <property type="match status" value="1"/>
</dbReference>
<dbReference type="GeneTree" id="ENSGT01150000286946"/>
<dbReference type="PANTHER" id="PTHR31635">
    <property type="entry name" value="REVERSE TRANSCRIPTASE DOMAIN-CONTAINING PROTEIN-RELATED"/>
    <property type="match status" value="1"/>
</dbReference>
<evidence type="ECO:0000259" key="1">
    <source>
        <dbReference type="Pfam" id="PF00078"/>
    </source>
</evidence>
<organism evidence="2 3">
    <name type="scientific">Scophthalmus maximus</name>
    <name type="common">Turbot</name>
    <name type="synonym">Psetta maxima</name>
    <dbReference type="NCBI Taxonomy" id="52904"/>
    <lineage>
        <taxon>Eukaryota</taxon>
        <taxon>Metazoa</taxon>
        <taxon>Chordata</taxon>
        <taxon>Craniata</taxon>
        <taxon>Vertebrata</taxon>
        <taxon>Euteleostomi</taxon>
        <taxon>Actinopterygii</taxon>
        <taxon>Neopterygii</taxon>
        <taxon>Teleostei</taxon>
        <taxon>Neoteleostei</taxon>
        <taxon>Acanthomorphata</taxon>
        <taxon>Carangaria</taxon>
        <taxon>Pleuronectiformes</taxon>
        <taxon>Pleuronectoidei</taxon>
        <taxon>Scophthalmidae</taxon>
        <taxon>Scophthalmus</taxon>
    </lineage>
</organism>
<dbReference type="PANTHER" id="PTHR31635:SF196">
    <property type="entry name" value="REVERSE TRANSCRIPTASE DOMAIN-CONTAINING PROTEIN-RELATED"/>
    <property type="match status" value="1"/>
</dbReference>
<dbReference type="AlphaFoldDB" id="A0A8D3BV72"/>